<dbReference type="SUPFAM" id="SSF52540">
    <property type="entry name" value="P-loop containing nucleoside triphosphate hydrolases"/>
    <property type="match status" value="1"/>
</dbReference>
<reference evidence="14" key="1">
    <citation type="submission" date="2020-12" db="EMBL/GenBank/DDBJ databases">
        <title>Metabolic potential, ecology and presence of endohyphal bacteria is reflected in genomic diversity of Mucoromycotina.</title>
        <authorList>
            <person name="Muszewska A."/>
            <person name="Okrasinska A."/>
            <person name="Steczkiewicz K."/>
            <person name="Drgas O."/>
            <person name="Orlowska M."/>
            <person name="Perlinska-Lenart U."/>
            <person name="Aleksandrzak-Piekarczyk T."/>
            <person name="Szatraj K."/>
            <person name="Zielenkiewicz U."/>
            <person name="Pilsyk S."/>
            <person name="Malc E."/>
            <person name="Mieczkowski P."/>
            <person name="Kruszewska J.S."/>
            <person name="Biernat P."/>
            <person name="Pawlowska J."/>
        </authorList>
    </citation>
    <scope>NUCLEOTIDE SEQUENCE</scope>
    <source>
        <strain evidence="14">CBS 226.32</strain>
    </source>
</reference>
<dbReference type="AlphaFoldDB" id="A0A8H7V394"/>
<evidence type="ECO:0000256" key="3">
    <source>
        <dbReference type="ARBA" id="ARBA00022701"/>
    </source>
</evidence>
<comment type="caution">
    <text evidence="14">The sequence shown here is derived from an EMBL/GenBank/DDBJ whole genome shotgun (WGS) entry which is preliminary data.</text>
</comment>
<evidence type="ECO:0000256" key="7">
    <source>
        <dbReference type="ARBA" id="ARBA00023175"/>
    </source>
</evidence>
<evidence type="ECO:0000256" key="10">
    <source>
        <dbReference type="RuleBase" id="RU000394"/>
    </source>
</evidence>
<keyword evidence="5 9" id="KW-0067">ATP-binding</keyword>
<dbReference type="GO" id="GO:0005524">
    <property type="term" value="F:ATP binding"/>
    <property type="evidence" value="ECO:0007669"/>
    <property type="project" value="UniProtKB-UniRule"/>
</dbReference>
<comment type="similarity">
    <text evidence="9 10">Belongs to the TRAFAC class myosin-kinesin ATPase superfamily. Kinesin family.</text>
</comment>
<organism evidence="14 15">
    <name type="scientific">Mucor plumbeus</name>
    <dbReference type="NCBI Taxonomy" id="97098"/>
    <lineage>
        <taxon>Eukaryota</taxon>
        <taxon>Fungi</taxon>
        <taxon>Fungi incertae sedis</taxon>
        <taxon>Mucoromycota</taxon>
        <taxon>Mucoromycotina</taxon>
        <taxon>Mucoromycetes</taxon>
        <taxon>Mucorales</taxon>
        <taxon>Mucorineae</taxon>
        <taxon>Mucoraceae</taxon>
        <taxon>Mucor</taxon>
    </lineage>
</organism>
<sequence length="914" mass="102891">MSGNNIKVVCRFRPQNKLEIREGGVPIVEISEDGTGISLKGKDTNTFSFDKCFGSNTEQKEIFEYSIKSIVDDVVAGYNGTVFAYGQTGSGKTYTMMGSSIDDQKNKGIIPRIIEQIFTSIQQAPINMEFTVKVAYMEIYMERVKDLLVPSNDNLPIHEDKVKGVYVKGIKEVYVSDTSEVYDVMRIGGDNRVVAATNMNAESSRSHSIVLTTITQKNLDTGAAKSGKLYLVDLAGSEKVGKTGASGQTLEEAKKINKSLTALGMVINSLTDGKSSHVPYRDSKLTRILQESLGGNSRTTLIINCSPSSYNEAESISTLRFGARAKTIKNKAKVNADLSPAELKALLKRVKGDAVSFKSYISALENEINMWRLGKVVPENNWASMDGTKTKPAAAATNNAPITPPQTPAPAFKLSVDDDSRPSTPAMALGSDEKEEFIKREQELLEQITEKTTELANREKQVTEIQEMLEELKQNEKGMSNNNKALSSELSEAQVQLEKESYEKKEGEINIDSLKEANLEYMSELEELKATLSRLEAAESKNMEHTKATEEAIENAEEKKQGIETDLDARDITPEAIAKLRQELQTTKAMIEQHKVTITNLEQERDSLSEKRDDLEIRFSNLEVDYEELLDKTIAMEEMDVKQTSDIADSISDLKTKLESQFIMKSQVQQKEIDSLKADMEKKTKEEERLQNAMDELQAANDKLIKMKEEPTLTANSKEAVEQKERELERMRKSMAQELADFETMKKVLMRDLQSRCEKVVELEMTLDETRIQQSNLLKATSNKAQQKKMFLLERNLDQLTNVQKQLVEQNSHLKKEAALSDRKLSARNERIQNLEYLLKEAQNKLLTQNDKFESQLQAVRGRLEQARTHKSQGNSMLNFNRIAKPLRGGGAAVESLQDEKLPEKREKRTSWFR</sequence>
<proteinExistence type="inferred from homology"/>
<dbReference type="PROSITE" id="PS50067">
    <property type="entry name" value="KINESIN_MOTOR_2"/>
    <property type="match status" value="1"/>
</dbReference>
<dbReference type="GO" id="GO:0003777">
    <property type="term" value="F:microtubule motor activity"/>
    <property type="evidence" value="ECO:0007669"/>
    <property type="project" value="InterPro"/>
</dbReference>
<dbReference type="GO" id="GO:0005874">
    <property type="term" value="C:microtubule"/>
    <property type="evidence" value="ECO:0007669"/>
    <property type="project" value="UniProtKB-KW"/>
</dbReference>
<dbReference type="GO" id="GO:0007018">
    <property type="term" value="P:microtubule-based movement"/>
    <property type="evidence" value="ECO:0007669"/>
    <property type="project" value="InterPro"/>
</dbReference>
<dbReference type="InterPro" id="IPR019821">
    <property type="entry name" value="Kinesin_motor_CS"/>
</dbReference>
<accession>A0A8H7V394</accession>
<dbReference type="FunFam" id="3.40.850.10:FF:000031">
    <property type="entry name" value="Kinesin-like protein"/>
    <property type="match status" value="1"/>
</dbReference>
<gene>
    <name evidence="14" type="ORF">INT46_001124</name>
</gene>
<dbReference type="Gene3D" id="3.40.850.10">
    <property type="entry name" value="Kinesin motor domain"/>
    <property type="match status" value="1"/>
</dbReference>
<feature type="domain" description="Kinesin motor" evidence="13">
    <location>
        <begin position="5"/>
        <end position="328"/>
    </location>
</feature>
<evidence type="ECO:0000259" key="13">
    <source>
        <dbReference type="PROSITE" id="PS50067"/>
    </source>
</evidence>
<protein>
    <recommendedName>
        <fullName evidence="10">Kinesin-like protein</fullName>
    </recommendedName>
</protein>
<evidence type="ECO:0000256" key="11">
    <source>
        <dbReference type="SAM" id="Coils"/>
    </source>
</evidence>
<dbReference type="Pfam" id="PF00225">
    <property type="entry name" value="Kinesin"/>
    <property type="match status" value="1"/>
</dbReference>
<dbReference type="InterPro" id="IPR027640">
    <property type="entry name" value="Kinesin-like_fam"/>
</dbReference>
<dbReference type="InterPro" id="IPR001752">
    <property type="entry name" value="Kinesin_motor_dom"/>
</dbReference>
<dbReference type="InterPro" id="IPR036961">
    <property type="entry name" value="Kinesin_motor_dom_sf"/>
</dbReference>
<dbReference type="PROSITE" id="PS00411">
    <property type="entry name" value="KINESIN_MOTOR_1"/>
    <property type="match status" value="1"/>
</dbReference>
<feature type="coiled-coil region" evidence="11">
    <location>
        <begin position="438"/>
        <end position="632"/>
    </location>
</feature>
<evidence type="ECO:0000256" key="4">
    <source>
        <dbReference type="ARBA" id="ARBA00022741"/>
    </source>
</evidence>
<dbReference type="GO" id="GO:0008017">
    <property type="term" value="F:microtubule binding"/>
    <property type="evidence" value="ECO:0007669"/>
    <property type="project" value="InterPro"/>
</dbReference>
<keyword evidence="4 9" id="KW-0547">Nucleotide-binding</keyword>
<evidence type="ECO:0000256" key="12">
    <source>
        <dbReference type="SAM" id="MobiDB-lite"/>
    </source>
</evidence>
<evidence type="ECO:0000256" key="6">
    <source>
        <dbReference type="ARBA" id="ARBA00023054"/>
    </source>
</evidence>
<dbReference type="PANTHER" id="PTHR47968:SF75">
    <property type="entry name" value="CENTROMERE-ASSOCIATED PROTEIN E"/>
    <property type="match status" value="1"/>
</dbReference>
<name>A0A8H7V394_9FUNG</name>
<dbReference type="OrthoDB" id="3176171at2759"/>
<feature type="coiled-coil region" evidence="11">
    <location>
        <begin position="666"/>
        <end position="741"/>
    </location>
</feature>
<dbReference type="PANTHER" id="PTHR47968">
    <property type="entry name" value="CENTROMERE PROTEIN E"/>
    <property type="match status" value="1"/>
</dbReference>
<feature type="coiled-coil region" evidence="11">
    <location>
        <begin position="783"/>
        <end position="870"/>
    </location>
</feature>
<dbReference type="InterPro" id="IPR027417">
    <property type="entry name" value="P-loop_NTPase"/>
</dbReference>
<keyword evidence="7 9" id="KW-0505">Motor protein</keyword>
<dbReference type="PRINTS" id="PR00380">
    <property type="entry name" value="KINESINHEAVY"/>
</dbReference>
<evidence type="ECO:0000256" key="5">
    <source>
        <dbReference type="ARBA" id="ARBA00022840"/>
    </source>
</evidence>
<evidence type="ECO:0000313" key="14">
    <source>
        <dbReference type="EMBL" id="KAG2203872.1"/>
    </source>
</evidence>
<dbReference type="InterPro" id="IPR059182">
    <property type="entry name" value="Khc_C"/>
</dbReference>
<keyword evidence="2" id="KW-0963">Cytoplasm</keyword>
<keyword evidence="15" id="KW-1185">Reference proteome</keyword>
<feature type="compositionally biased region" description="Basic and acidic residues" evidence="12">
    <location>
        <begin position="898"/>
        <end position="914"/>
    </location>
</feature>
<feature type="region of interest" description="Disordered" evidence="12">
    <location>
        <begin position="891"/>
        <end position="914"/>
    </location>
</feature>
<evidence type="ECO:0000256" key="8">
    <source>
        <dbReference type="ARBA" id="ARBA00023212"/>
    </source>
</evidence>
<keyword evidence="3 10" id="KW-0493">Microtubule</keyword>
<keyword evidence="8" id="KW-0206">Cytoskeleton</keyword>
<feature type="binding site" evidence="9">
    <location>
        <begin position="86"/>
        <end position="93"/>
    </location>
    <ligand>
        <name>ATP</name>
        <dbReference type="ChEBI" id="CHEBI:30616"/>
    </ligand>
</feature>
<dbReference type="Proteomes" id="UP000650833">
    <property type="component" value="Unassembled WGS sequence"/>
</dbReference>
<dbReference type="EMBL" id="JAEPRC010000213">
    <property type="protein sequence ID" value="KAG2203872.1"/>
    <property type="molecule type" value="Genomic_DNA"/>
</dbReference>
<evidence type="ECO:0000256" key="1">
    <source>
        <dbReference type="ARBA" id="ARBA00004245"/>
    </source>
</evidence>
<dbReference type="SMART" id="SM00129">
    <property type="entry name" value="KISc"/>
    <property type="match status" value="1"/>
</dbReference>
<evidence type="ECO:0000256" key="9">
    <source>
        <dbReference type="PROSITE-ProRule" id="PRU00283"/>
    </source>
</evidence>
<keyword evidence="6 11" id="KW-0175">Coiled coil</keyword>
<comment type="subcellular location">
    <subcellularLocation>
        <location evidence="1">Cytoplasm</location>
        <location evidence="1">Cytoskeleton</location>
    </subcellularLocation>
</comment>
<evidence type="ECO:0000313" key="15">
    <source>
        <dbReference type="Proteomes" id="UP000650833"/>
    </source>
</evidence>
<evidence type="ECO:0000256" key="2">
    <source>
        <dbReference type="ARBA" id="ARBA00022490"/>
    </source>
</evidence>
<dbReference type="CDD" id="cd01369">
    <property type="entry name" value="KISc_KHC_KIF5"/>
    <property type="match status" value="1"/>
</dbReference>
<dbReference type="CDD" id="cd23649">
    <property type="entry name" value="Khc_CBD_cc"/>
    <property type="match status" value="1"/>
</dbReference>